<feature type="domain" description="OmpR/PhoB-type" evidence="11">
    <location>
        <begin position="128"/>
        <end position="224"/>
    </location>
</feature>
<protein>
    <recommendedName>
        <fullName evidence="1">Stage 0 sporulation protein A homolog</fullName>
    </recommendedName>
</protein>
<dbReference type="InterPro" id="IPR001867">
    <property type="entry name" value="OmpR/PhoB-type_DNA-bd"/>
</dbReference>
<keyword evidence="6" id="KW-0804">Transcription</keyword>
<dbReference type="FunFam" id="1.10.10.10:FF:000018">
    <property type="entry name" value="DNA-binding response regulator ResD"/>
    <property type="match status" value="1"/>
</dbReference>
<name>A0A1I7HJJ1_9FIRM</name>
<dbReference type="Pfam" id="PF00486">
    <property type="entry name" value="Trans_reg_C"/>
    <property type="match status" value="1"/>
</dbReference>
<evidence type="ECO:0000313" key="13">
    <source>
        <dbReference type="Proteomes" id="UP000198817"/>
    </source>
</evidence>
<proteinExistence type="predicted"/>
<evidence type="ECO:0000256" key="6">
    <source>
        <dbReference type="ARBA" id="ARBA00023163"/>
    </source>
</evidence>
<dbReference type="InterPro" id="IPR039420">
    <property type="entry name" value="WalR-like"/>
</dbReference>
<comment type="function">
    <text evidence="7">May play the central regulatory role in sporulation. It may be an element of the effector pathway responsible for the activation of sporulation genes in response to nutritional stress. Spo0A may act in concert with spo0H (a sigma factor) to control the expression of some genes that are critical to the sporulation process.</text>
</comment>
<dbReference type="RefSeq" id="WP_090471574.1">
    <property type="nucleotide sequence ID" value="NZ_FOWF01000019.1"/>
</dbReference>
<dbReference type="InterPro" id="IPR016032">
    <property type="entry name" value="Sig_transdc_resp-reg_C-effctor"/>
</dbReference>
<evidence type="ECO:0000256" key="8">
    <source>
        <dbReference type="PROSITE-ProRule" id="PRU00169"/>
    </source>
</evidence>
<dbReference type="SUPFAM" id="SSF52172">
    <property type="entry name" value="CheY-like"/>
    <property type="match status" value="1"/>
</dbReference>
<dbReference type="InterPro" id="IPR011006">
    <property type="entry name" value="CheY-like_superfamily"/>
</dbReference>
<evidence type="ECO:0000313" key="12">
    <source>
        <dbReference type="EMBL" id="SFU60782.1"/>
    </source>
</evidence>
<evidence type="ECO:0000259" key="10">
    <source>
        <dbReference type="PROSITE" id="PS50110"/>
    </source>
</evidence>
<dbReference type="SMART" id="SM00448">
    <property type="entry name" value="REC"/>
    <property type="match status" value="1"/>
</dbReference>
<dbReference type="GO" id="GO:0006355">
    <property type="term" value="P:regulation of DNA-templated transcription"/>
    <property type="evidence" value="ECO:0007669"/>
    <property type="project" value="InterPro"/>
</dbReference>
<dbReference type="Gene3D" id="3.40.50.2300">
    <property type="match status" value="1"/>
</dbReference>
<evidence type="ECO:0000256" key="5">
    <source>
        <dbReference type="ARBA" id="ARBA00023125"/>
    </source>
</evidence>
<dbReference type="CDD" id="cd00383">
    <property type="entry name" value="trans_reg_C"/>
    <property type="match status" value="1"/>
</dbReference>
<keyword evidence="13" id="KW-1185">Reference proteome</keyword>
<accession>A0A1I7HJJ1</accession>
<dbReference type="STRING" id="155865.SAMN05216515_11914"/>
<dbReference type="GO" id="GO:0032993">
    <property type="term" value="C:protein-DNA complex"/>
    <property type="evidence" value="ECO:0007669"/>
    <property type="project" value="TreeGrafter"/>
</dbReference>
<evidence type="ECO:0000256" key="7">
    <source>
        <dbReference type="ARBA" id="ARBA00024867"/>
    </source>
</evidence>
<dbReference type="GO" id="GO:0000156">
    <property type="term" value="F:phosphorelay response regulator activity"/>
    <property type="evidence" value="ECO:0007669"/>
    <property type="project" value="TreeGrafter"/>
</dbReference>
<feature type="modified residue" description="4-aspartylphosphate" evidence="8">
    <location>
        <position position="50"/>
    </location>
</feature>
<evidence type="ECO:0000256" key="9">
    <source>
        <dbReference type="PROSITE-ProRule" id="PRU01091"/>
    </source>
</evidence>
<dbReference type="OrthoDB" id="9802426at2"/>
<keyword evidence="4" id="KW-0805">Transcription regulation</keyword>
<dbReference type="SUPFAM" id="SSF46894">
    <property type="entry name" value="C-terminal effector domain of the bipartite response regulators"/>
    <property type="match status" value="1"/>
</dbReference>
<dbReference type="PROSITE" id="PS50110">
    <property type="entry name" value="RESPONSE_REGULATORY"/>
    <property type="match status" value="1"/>
</dbReference>
<dbReference type="GO" id="GO:0005829">
    <property type="term" value="C:cytosol"/>
    <property type="evidence" value="ECO:0007669"/>
    <property type="project" value="TreeGrafter"/>
</dbReference>
<gene>
    <name evidence="12" type="ORF">SAMN05216508_11814</name>
</gene>
<dbReference type="PANTHER" id="PTHR48111">
    <property type="entry name" value="REGULATOR OF RPOS"/>
    <property type="match status" value="1"/>
</dbReference>
<keyword evidence="3" id="KW-0902">Two-component regulatory system</keyword>
<dbReference type="Pfam" id="PF00072">
    <property type="entry name" value="Response_reg"/>
    <property type="match status" value="1"/>
</dbReference>
<evidence type="ECO:0000256" key="2">
    <source>
        <dbReference type="ARBA" id="ARBA00022553"/>
    </source>
</evidence>
<dbReference type="InterPro" id="IPR001789">
    <property type="entry name" value="Sig_transdc_resp-reg_receiver"/>
</dbReference>
<keyword evidence="5 9" id="KW-0238">DNA-binding</keyword>
<evidence type="ECO:0000256" key="1">
    <source>
        <dbReference type="ARBA" id="ARBA00018672"/>
    </source>
</evidence>
<sequence length="226" mass="25545">MIYCVEDDSSSRELMLYTLKTAGFRAEGFPDAGSFHRALRERVPDLVILDIMLPDEDGITILKKLRRDSRTEDLPVIMATAKGTEYDKVNGLDLGADDYLAKPFGMMEMVSRVKAVLRRAGREKEQKQNVLRIGGVEMDTASHSVKVHGEETELTLKEYDLLKLFMENPGRAFTREALLMNVWDSEYAGETRTVDVHVGTLRTKLGDQAALIRTIRGVGYRMENEL</sequence>
<dbReference type="SMART" id="SM00862">
    <property type="entry name" value="Trans_reg_C"/>
    <property type="match status" value="1"/>
</dbReference>
<dbReference type="InterPro" id="IPR036388">
    <property type="entry name" value="WH-like_DNA-bd_sf"/>
</dbReference>
<feature type="DNA-binding region" description="OmpR/PhoB-type" evidence="9">
    <location>
        <begin position="128"/>
        <end position="224"/>
    </location>
</feature>
<dbReference type="Gene3D" id="1.10.10.10">
    <property type="entry name" value="Winged helix-like DNA-binding domain superfamily/Winged helix DNA-binding domain"/>
    <property type="match status" value="1"/>
</dbReference>
<dbReference type="Gene3D" id="6.10.250.690">
    <property type="match status" value="1"/>
</dbReference>
<reference evidence="12 13" key="1">
    <citation type="submission" date="2016-10" db="EMBL/GenBank/DDBJ databases">
        <authorList>
            <person name="de Groot N.N."/>
        </authorList>
    </citation>
    <scope>NUCLEOTIDE SEQUENCE [LARGE SCALE GENOMIC DNA]</scope>
    <source>
        <strain evidence="12 13">KHGC13</strain>
    </source>
</reference>
<feature type="domain" description="Response regulatory" evidence="10">
    <location>
        <begin position="1"/>
        <end position="117"/>
    </location>
</feature>
<dbReference type="Proteomes" id="UP000198817">
    <property type="component" value="Unassembled WGS sequence"/>
</dbReference>
<dbReference type="AlphaFoldDB" id="A0A1I7HJJ1"/>
<keyword evidence="2 8" id="KW-0597">Phosphoprotein</keyword>
<dbReference type="GO" id="GO:0000976">
    <property type="term" value="F:transcription cis-regulatory region binding"/>
    <property type="evidence" value="ECO:0007669"/>
    <property type="project" value="TreeGrafter"/>
</dbReference>
<dbReference type="PANTHER" id="PTHR48111:SF1">
    <property type="entry name" value="TWO-COMPONENT RESPONSE REGULATOR ORR33"/>
    <property type="match status" value="1"/>
</dbReference>
<organism evidence="12 13">
    <name type="scientific">Eubacterium pyruvativorans</name>
    <dbReference type="NCBI Taxonomy" id="155865"/>
    <lineage>
        <taxon>Bacteria</taxon>
        <taxon>Bacillati</taxon>
        <taxon>Bacillota</taxon>
        <taxon>Clostridia</taxon>
        <taxon>Eubacteriales</taxon>
        <taxon>Eubacteriaceae</taxon>
        <taxon>Eubacterium</taxon>
    </lineage>
</organism>
<evidence type="ECO:0000256" key="4">
    <source>
        <dbReference type="ARBA" id="ARBA00023015"/>
    </source>
</evidence>
<dbReference type="PROSITE" id="PS51755">
    <property type="entry name" value="OMPR_PHOB"/>
    <property type="match status" value="1"/>
</dbReference>
<evidence type="ECO:0000256" key="3">
    <source>
        <dbReference type="ARBA" id="ARBA00023012"/>
    </source>
</evidence>
<evidence type="ECO:0000259" key="11">
    <source>
        <dbReference type="PROSITE" id="PS51755"/>
    </source>
</evidence>
<dbReference type="EMBL" id="FPBT01000018">
    <property type="protein sequence ID" value="SFU60782.1"/>
    <property type="molecule type" value="Genomic_DNA"/>
</dbReference>